<evidence type="ECO:0000256" key="8">
    <source>
        <dbReference type="ARBA" id="ARBA00022679"/>
    </source>
</evidence>
<dbReference type="InterPro" id="IPR043129">
    <property type="entry name" value="ATPase_NBD"/>
</dbReference>
<keyword evidence="16" id="KW-0479">Metal-binding</keyword>
<evidence type="ECO:0000256" key="13">
    <source>
        <dbReference type="ARBA" id="ARBA00022993"/>
    </source>
</evidence>
<evidence type="ECO:0000256" key="12">
    <source>
        <dbReference type="ARBA" id="ARBA00022958"/>
    </source>
</evidence>
<evidence type="ECO:0000256" key="11">
    <source>
        <dbReference type="ARBA" id="ARBA00022840"/>
    </source>
</evidence>
<comment type="catalytic activity">
    <reaction evidence="1 16">
        <text>(R)-pantothenate + ATP = (R)-4'-phosphopantothenate + ADP + H(+)</text>
        <dbReference type="Rhea" id="RHEA:16373"/>
        <dbReference type="ChEBI" id="CHEBI:10986"/>
        <dbReference type="ChEBI" id="CHEBI:15378"/>
        <dbReference type="ChEBI" id="CHEBI:29032"/>
        <dbReference type="ChEBI" id="CHEBI:30616"/>
        <dbReference type="ChEBI" id="CHEBI:456216"/>
        <dbReference type="EC" id="2.7.1.33"/>
    </reaction>
</comment>
<comment type="subunit">
    <text evidence="5 16">Homodimer.</text>
</comment>
<evidence type="ECO:0000256" key="3">
    <source>
        <dbReference type="ARBA" id="ARBA00004496"/>
    </source>
</evidence>
<dbReference type="RefSeq" id="WP_338228624.1">
    <property type="nucleotide sequence ID" value="NZ_BTPE01000006.1"/>
</dbReference>
<keyword evidence="10 16" id="KW-0418">Kinase</keyword>
<keyword evidence="11 16" id="KW-0067">ATP-binding</keyword>
<keyword evidence="18" id="KW-1185">Reference proteome</keyword>
<feature type="binding site" evidence="16">
    <location>
        <position position="115"/>
    </location>
    <ligand>
        <name>ATP</name>
        <dbReference type="ChEBI" id="CHEBI:30616"/>
    </ligand>
</feature>
<feature type="binding site" evidence="16">
    <location>
        <position position="82"/>
    </location>
    <ligand>
        <name>substrate</name>
    </ligand>
</feature>
<dbReference type="Proteomes" id="UP001307705">
    <property type="component" value="Unassembled WGS sequence"/>
</dbReference>
<evidence type="ECO:0000256" key="1">
    <source>
        <dbReference type="ARBA" id="ARBA00001206"/>
    </source>
</evidence>
<evidence type="ECO:0000256" key="2">
    <source>
        <dbReference type="ARBA" id="ARBA00001958"/>
    </source>
</evidence>
<dbReference type="PANTHER" id="PTHR34265:SF1">
    <property type="entry name" value="TYPE III PANTOTHENATE KINASE"/>
    <property type="match status" value="1"/>
</dbReference>
<comment type="subcellular location">
    <subcellularLocation>
        <location evidence="3 16">Cytoplasm</location>
    </subcellularLocation>
</comment>
<reference evidence="17 18" key="1">
    <citation type="submission" date="2023-08" db="EMBL/GenBank/DDBJ databases">
        <title>Draft genome sequence of Algoriphagus taiwanensis.</title>
        <authorList>
            <person name="Takatani N."/>
            <person name="Hosokawa M."/>
            <person name="Sawabe T."/>
        </authorList>
    </citation>
    <scope>NUCLEOTIDE SEQUENCE [LARGE SCALE GENOMIC DNA]</scope>
    <source>
        <strain evidence="17 18">JCM 19755</strain>
    </source>
</reference>
<feature type="binding site" evidence="16">
    <location>
        <begin position="7"/>
        <end position="14"/>
    </location>
    <ligand>
        <name>ATP</name>
        <dbReference type="ChEBI" id="CHEBI:30616"/>
    </ligand>
</feature>
<feature type="binding site" evidence="16">
    <location>
        <begin position="89"/>
        <end position="92"/>
    </location>
    <ligand>
        <name>substrate</name>
    </ligand>
</feature>
<keyword evidence="8 16" id="KW-0808">Transferase</keyword>
<comment type="cofactor">
    <cofactor evidence="16">
        <name>NH4(+)</name>
        <dbReference type="ChEBI" id="CHEBI:28938"/>
    </cofactor>
    <cofactor evidence="16">
        <name>K(+)</name>
        <dbReference type="ChEBI" id="CHEBI:29103"/>
    </cofactor>
    <text evidence="16">A monovalent cation. Ammonium or potassium.</text>
</comment>
<organism evidence="17 18">
    <name type="scientific">Algoriphagus taiwanensis</name>
    <dbReference type="NCBI Taxonomy" id="1445656"/>
    <lineage>
        <taxon>Bacteria</taxon>
        <taxon>Pseudomonadati</taxon>
        <taxon>Bacteroidota</taxon>
        <taxon>Cytophagia</taxon>
        <taxon>Cytophagales</taxon>
        <taxon>Cyclobacteriaceae</taxon>
        <taxon>Algoriphagus</taxon>
    </lineage>
</organism>
<name>A0ABQ6Q2T3_9BACT</name>
<comment type="cofactor">
    <cofactor evidence="2">
        <name>K(+)</name>
        <dbReference type="ChEBI" id="CHEBI:29103"/>
    </cofactor>
</comment>
<dbReference type="EMBL" id="BTPE01000006">
    <property type="protein sequence ID" value="GMQ33788.1"/>
    <property type="molecule type" value="Genomic_DNA"/>
</dbReference>
<evidence type="ECO:0000256" key="16">
    <source>
        <dbReference type="HAMAP-Rule" id="MF_01274"/>
    </source>
</evidence>
<evidence type="ECO:0000256" key="10">
    <source>
        <dbReference type="ARBA" id="ARBA00022777"/>
    </source>
</evidence>
<evidence type="ECO:0000256" key="6">
    <source>
        <dbReference type="ARBA" id="ARBA00012102"/>
    </source>
</evidence>
<keyword evidence="9 16" id="KW-0547">Nucleotide-binding</keyword>
<feature type="active site" description="Proton acceptor" evidence="16">
    <location>
        <position position="91"/>
    </location>
</feature>
<gene>
    <name evidence="16" type="primary">coaX</name>
    <name evidence="17" type="ORF">Ataiwa_20600</name>
</gene>
<evidence type="ECO:0000313" key="17">
    <source>
        <dbReference type="EMBL" id="GMQ33788.1"/>
    </source>
</evidence>
<keyword evidence="12 16" id="KW-0630">Potassium</keyword>
<dbReference type="PANTHER" id="PTHR34265">
    <property type="entry name" value="TYPE III PANTOTHENATE KINASE"/>
    <property type="match status" value="1"/>
</dbReference>
<dbReference type="Pfam" id="PF03309">
    <property type="entry name" value="Pan_kinase"/>
    <property type="match status" value="1"/>
</dbReference>
<dbReference type="CDD" id="cd24015">
    <property type="entry name" value="ASKHA_NBD_PanK-III"/>
    <property type="match status" value="1"/>
</dbReference>
<comment type="caution">
    <text evidence="17">The sequence shown here is derived from an EMBL/GenBank/DDBJ whole genome shotgun (WGS) entry which is preliminary data.</text>
</comment>
<comment type="similarity">
    <text evidence="14 16">Belongs to the type III pantothenate kinase family.</text>
</comment>
<proteinExistence type="inferred from homology"/>
<comment type="pathway">
    <text evidence="4 16">Cofactor biosynthesis; coenzyme A biosynthesis; CoA from (R)-pantothenate: step 1/5.</text>
</comment>
<evidence type="ECO:0000313" key="18">
    <source>
        <dbReference type="Proteomes" id="UP001307705"/>
    </source>
</evidence>
<comment type="function">
    <text evidence="16">Catalyzes the phosphorylation of pantothenate (Pan), the first step in CoA biosynthesis.</text>
</comment>
<dbReference type="EC" id="2.7.1.33" evidence="6 16"/>
<dbReference type="HAMAP" id="MF_01274">
    <property type="entry name" value="Pantothen_kinase_3"/>
    <property type="match status" value="1"/>
</dbReference>
<feature type="binding site" evidence="16">
    <location>
        <position position="112"/>
    </location>
    <ligand>
        <name>K(+)</name>
        <dbReference type="ChEBI" id="CHEBI:29103"/>
    </ligand>
</feature>
<dbReference type="InterPro" id="IPR004619">
    <property type="entry name" value="Type_III_PanK"/>
</dbReference>
<dbReference type="SUPFAM" id="SSF53067">
    <property type="entry name" value="Actin-like ATPase domain"/>
    <property type="match status" value="2"/>
</dbReference>
<evidence type="ECO:0000256" key="15">
    <source>
        <dbReference type="ARBA" id="ARBA00040883"/>
    </source>
</evidence>
<protein>
    <recommendedName>
        <fullName evidence="15 16">Type III pantothenate kinase</fullName>
        <ecNumber evidence="6 16">2.7.1.33</ecNumber>
    </recommendedName>
    <alternativeName>
        <fullName evidence="16">PanK-III</fullName>
    </alternativeName>
    <alternativeName>
        <fullName evidence="16">Pantothenic acid kinase</fullName>
    </alternativeName>
</protein>
<dbReference type="GO" id="GO:0016301">
    <property type="term" value="F:kinase activity"/>
    <property type="evidence" value="ECO:0007669"/>
    <property type="project" value="UniProtKB-KW"/>
</dbReference>
<evidence type="ECO:0000256" key="4">
    <source>
        <dbReference type="ARBA" id="ARBA00005225"/>
    </source>
</evidence>
<accession>A0ABQ6Q2T3</accession>
<dbReference type="Gene3D" id="3.30.420.40">
    <property type="match status" value="1"/>
</dbReference>
<evidence type="ECO:0000256" key="14">
    <source>
        <dbReference type="ARBA" id="ARBA00038036"/>
    </source>
</evidence>
<evidence type="ECO:0000256" key="5">
    <source>
        <dbReference type="ARBA" id="ARBA00011738"/>
    </source>
</evidence>
<evidence type="ECO:0000256" key="7">
    <source>
        <dbReference type="ARBA" id="ARBA00022490"/>
    </source>
</evidence>
<keyword evidence="13 16" id="KW-0173">Coenzyme A biosynthesis</keyword>
<feature type="binding site" evidence="16">
    <location>
        <position position="168"/>
    </location>
    <ligand>
        <name>substrate</name>
    </ligand>
</feature>
<keyword evidence="7 16" id="KW-0963">Cytoplasm</keyword>
<dbReference type="NCBIfam" id="TIGR00671">
    <property type="entry name" value="baf"/>
    <property type="match status" value="1"/>
</dbReference>
<evidence type="ECO:0000256" key="9">
    <source>
        <dbReference type="ARBA" id="ARBA00022741"/>
    </source>
</evidence>
<sequence>MSNLVVDIGNTRIKSAVFEGKELLGEQTFTSLESAIGEWSQLSFSEVLISSVRYSEADLQQKLPFSFHFLSPQTSLPISNNYASPQTLGLDRIAAAVGAWTMAGTGPVLAVDLGTCVTYDVVDEKGSFLGGVISPGLEMRAKAMNSFTARLPLVEVNAQLDSFIGDTTIACMQSGVWYGLEYELRGHLEAFRLKFPEIRVFICGGDAHSFVSLAKDHIFVVPNLVLHGLNCILNHNVE</sequence>